<dbReference type="Proteomes" id="UP000265703">
    <property type="component" value="Unassembled WGS sequence"/>
</dbReference>
<proteinExistence type="predicted"/>
<evidence type="ECO:0000256" key="1">
    <source>
        <dbReference type="SAM" id="MobiDB-lite"/>
    </source>
</evidence>
<reference evidence="2 3" key="1">
    <citation type="submission" date="2018-06" db="EMBL/GenBank/DDBJ databases">
        <title>Comparative genomics reveals the genomic features of Rhizophagus irregularis, R. cerebriforme, R. diaphanum and Gigaspora rosea, and their symbiotic lifestyle signature.</title>
        <authorList>
            <person name="Morin E."/>
            <person name="San Clemente H."/>
            <person name="Chen E.C.H."/>
            <person name="De La Providencia I."/>
            <person name="Hainaut M."/>
            <person name="Kuo A."/>
            <person name="Kohler A."/>
            <person name="Murat C."/>
            <person name="Tang N."/>
            <person name="Roy S."/>
            <person name="Loubradou J."/>
            <person name="Henrissat B."/>
            <person name="Grigoriev I.V."/>
            <person name="Corradi N."/>
            <person name="Roux C."/>
            <person name="Martin F.M."/>
        </authorList>
    </citation>
    <scope>NUCLEOTIDE SEQUENCE [LARGE SCALE GENOMIC DNA]</scope>
    <source>
        <strain evidence="2 3">DAOM 227022</strain>
    </source>
</reference>
<dbReference type="OrthoDB" id="2385107at2759"/>
<evidence type="ECO:0000313" key="3">
    <source>
        <dbReference type="Proteomes" id="UP000265703"/>
    </source>
</evidence>
<keyword evidence="3" id="KW-1185">Reference proteome</keyword>
<evidence type="ECO:0000313" key="2">
    <source>
        <dbReference type="EMBL" id="RIA78748.1"/>
    </source>
</evidence>
<protein>
    <submittedName>
        <fullName evidence="2">Uncharacterized protein</fullName>
    </submittedName>
</protein>
<name>A0A397RYG4_9GLOM</name>
<feature type="compositionally biased region" description="Basic and acidic residues" evidence="1">
    <location>
        <begin position="32"/>
        <end position="41"/>
    </location>
</feature>
<sequence length="52" mass="6011">MWNFGAETIQQSYTNRPLNTLISCLKKRNIEESNIETHDNNGKPSNLVQSFQ</sequence>
<feature type="region of interest" description="Disordered" evidence="1">
    <location>
        <begin position="32"/>
        <end position="52"/>
    </location>
</feature>
<gene>
    <name evidence="2" type="ORF">C1645_842433</name>
</gene>
<dbReference type="AlphaFoldDB" id="A0A397RYG4"/>
<accession>A0A397RYG4</accession>
<feature type="compositionally biased region" description="Polar residues" evidence="1">
    <location>
        <begin position="42"/>
        <end position="52"/>
    </location>
</feature>
<dbReference type="EMBL" id="QKYT01002171">
    <property type="protein sequence ID" value="RIA78748.1"/>
    <property type="molecule type" value="Genomic_DNA"/>
</dbReference>
<comment type="caution">
    <text evidence="2">The sequence shown here is derived from an EMBL/GenBank/DDBJ whole genome shotgun (WGS) entry which is preliminary data.</text>
</comment>
<organism evidence="2 3">
    <name type="scientific">Glomus cerebriforme</name>
    <dbReference type="NCBI Taxonomy" id="658196"/>
    <lineage>
        <taxon>Eukaryota</taxon>
        <taxon>Fungi</taxon>
        <taxon>Fungi incertae sedis</taxon>
        <taxon>Mucoromycota</taxon>
        <taxon>Glomeromycotina</taxon>
        <taxon>Glomeromycetes</taxon>
        <taxon>Glomerales</taxon>
        <taxon>Glomeraceae</taxon>
        <taxon>Glomus</taxon>
    </lineage>
</organism>